<proteinExistence type="predicted"/>
<keyword evidence="2" id="KW-1185">Reference proteome</keyword>
<dbReference type="Proteomes" id="UP000790709">
    <property type="component" value="Unassembled WGS sequence"/>
</dbReference>
<gene>
    <name evidence="1" type="ORF">BV22DRAFT_1132989</name>
</gene>
<name>A0ACB8B6R4_9AGAM</name>
<sequence>MFFKLKQAAAAAALLAISLPHITVARDIVTPHPAWTHSHYPYKLRAHVGPDQTGDYQDFTHTFEGGGGHDRCNCQTFDDTLNDHLRSWSMHIINGDGEDWTYAFFKDANCEGGRLGPVGKGTNKNKFKVDNVSPALYKASSVNSSPPTASNRIPTASTTQSIPPLRQPKQARTKSPNDTSSINSSLLDLPAVVQQQPATQCPQERKPSVDDDWDTDSIRPRLRPTEPQQDPPLEQETPPVQPAAPGRIWSRTIRERWRLMHPPRSRVPASIPDGSSHHSSGKHPIVPVSPGLLTDLLEAARLPGAHRTSPSA</sequence>
<evidence type="ECO:0000313" key="2">
    <source>
        <dbReference type="Proteomes" id="UP000790709"/>
    </source>
</evidence>
<comment type="caution">
    <text evidence="1">The sequence shown here is derived from an EMBL/GenBank/DDBJ whole genome shotgun (WGS) entry which is preliminary data.</text>
</comment>
<accession>A0ACB8B6R4</accession>
<organism evidence="1 2">
    <name type="scientific">Leucogyrophana mollusca</name>
    <dbReference type="NCBI Taxonomy" id="85980"/>
    <lineage>
        <taxon>Eukaryota</taxon>
        <taxon>Fungi</taxon>
        <taxon>Dikarya</taxon>
        <taxon>Basidiomycota</taxon>
        <taxon>Agaricomycotina</taxon>
        <taxon>Agaricomycetes</taxon>
        <taxon>Agaricomycetidae</taxon>
        <taxon>Boletales</taxon>
        <taxon>Boletales incertae sedis</taxon>
        <taxon>Leucogyrophana</taxon>
    </lineage>
</organism>
<dbReference type="EMBL" id="MU266573">
    <property type="protein sequence ID" value="KAH7920543.1"/>
    <property type="molecule type" value="Genomic_DNA"/>
</dbReference>
<protein>
    <submittedName>
        <fullName evidence="1">Uncharacterized protein</fullName>
    </submittedName>
</protein>
<reference evidence="1" key="1">
    <citation type="journal article" date="2021" name="New Phytol.">
        <title>Evolutionary innovations through gain and loss of genes in the ectomycorrhizal Boletales.</title>
        <authorList>
            <person name="Wu G."/>
            <person name="Miyauchi S."/>
            <person name="Morin E."/>
            <person name="Kuo A."/>
            <person name="Drula E."/>
            <person name="Varga T."/>
            <person name="Kohler A."/>
            <person name="Feng B."/>
            <person name="Cao Y."/>
            <person name="Lipzen A."/>
            <person name="Daum C."/>
            <person name="Hundley H."/>
            <person name="Pangilinan J."/>
            <person name="Johnson J."/>
            <person name="Barry K."/>
            <person name="LaButti K."/>
            <person name="Ng V."/>
            <person name="Ahrendt S."/>
            <person name="Min B."/>
            <person name="Choi I.G."/>
            <person name="Park H."/>
            <person name="Plett J.M."/>
            <person name="Magnuson J."/>
            <person name="Spatafora J.W."/>
            <person name="Nagy L.G."/>
            <person name="Henrissat B."/>
            <person name="Grigoriev I.V."/>
            <person name="Yang Z.L."/>
            <person name="Xu J."/>
            <person name="Martin F.M."/>
        </authorList>
    </citation>
    <scope>NUCLEOTIDE SEQUENCE</scope>
    <source>
        <strain evidence="1">KUC20120723A-06</strain>
    </source>
</reference>
<evidence type="ECO:0000313" key="1">
    <source>
        <dbReference type="EMBL" id="KAH7920543.1"/>
    </source>
</evidence>